<keyword evidence="1" id="KW-0808">Transferase</keyword>
<dbReference type="EMBL" id="KI913461">
    <property type="protein sequence ID" value="ETV63972.1"/>
    <property type="molecule type" value="Genomic_DNA"/>
</dbReference>
<dbReference type="AlphaFoldDB" id="W4F943"/>
<keyword evidence="4" id="KW-0255">Endonuclease</keyword>
<evidence type="ECO:0000256" key="3">
    <source>
        <dbReference type="ARBA" id="ARBA00022722"/>
    </source>
</evidence>
<evidence type="ECO:0000256" key="6">
    <source>
        <dbReference type="ARBA" id="ARBA00022918"/>
    </source>
</evidence>
<dbReference type="Pfam" id="PF17917">
    <property type="entry name" value="RT_RNaseH"/>
    <property type="match status" value="1"/>
</dbReference>
<dbReference type="GO" id="GO:0004519">
    <property type="term" value="F:endonuclease activity"/>
    <property type="evidence" value="ECO:0007669"/>
    <property type="project" value="UniProtKB-KW"/>
</dbReference>
<gene>
    <name evidence="9" type="ORF">H257_19092</name>
</gene>
<dbReference type="GO" id="GO:0016787">
    <property type="term" value="F:hydrolase activity"/>
    <property type="evidence" value="ECO:0007669"/>
    <property type="project" value="UniProtKB-KW"/>
</dbReference>
<dbReference type="InterPro" id="IPR041588">
    <property type="entry name" value="Integrase_H2C2"/>
</dbReference>
<proteinExistence type="predicted"/>
<feature type="domain" description="Integrase zinc-binding" evidence="8">
    <location>
        <begin position="168"/>
        <end position="214"/>
    </location>
</feature>
<dbReference type="InterPro" id="IPR041373">
    <property type="entry name" value="RT_RNaseH"/>
</dbReference>
<keyword evidence="5" id="KW-0378">Hydrolase</keyword>
<evidence type="ECO:0000259" key="7">
    <source>
        <dbReference type="Pfam" id="PF17917"/>
    </source>
</evidence>
<keyword evidence="2" id="KW-0548">Nucleotidyltransferase</keyword>
<dbReference type="OrthoDB" id="88547at2759"/>
<evidence type="ECO:0000256" key="2">
    <source>
        <dbReference type="ARBA" id="ARBA00022695"/>
    </source>
</evidence>
<evidence type="ECO:0000256" key="5">
    <source>
        <dbReference type="ARBA" id="ARBA00022801"/>
    </source>
</evidence>
<keyword evidence="6" id="KW-0695">RNA-directed DNA polymerase</keyword>
<name>W4F943_APHAT</name>
<dbReference type="VEuPathDB" id="FungiDB:H257_19092"/>
<dbReference type="GO" id="GO:0003964">
    <property type="term" value="F:RNA-directed DNA polymerase activity"/>
    <property type="evidence" value="ECO:0007669"/>
    <property type="project" value="UniProtKB-KW"/>
</dbReference>
<sequence length="218" mass="24585">MKGEAFKWKEGLCFLRSQDQVWKLCVPNDDVLRAEILSCAHDSSTAAPRPIPKATPVILDESTGEEMYIVEKLLQSTSSIGSAWSSGMDSPKAKPVEKEAYSVVESCKRLNYLLVRPDGFRLLTNHRNIVYMFKPSRSNSKIANLERRLALYMDPDDRIWVPDSAVDLQQRLCVITHQGASGHRRIAATTKSVAANFIWRTLKDDVEKFVRGCLLLVC</sequence>
<evidence type="ECO:0008006" key="10">
    <source>
        <dbReference type="Google" id="ProtNLM"/>
    </source>
</evidence>
<evidence type="ECO:0000313" key="9">
    <source>
        <dbReference type="EMBL" id="ETV63972.1"/>
    </source>
</evidence>
<evidence type="ECO:0000259" key="8">
    <source>
        <dbReference type="Pfam" id="PF17921"/>
    </source>
</evidence>
<reference evidence="9" key="1">
    <citation type="submission" date="2013-12" db="EMBL/GenBank/DDBJ databases">
        <title>The Genome Sequence of Aphanomyces astaci APO3.</title>
        <authorList>
            <consortium name="The Broad Institute Genomics Platform"/>
            <person name="Russ C."/>
            <person name="Tyler B."/>
            <person name="van West P."/>
            <person name="Dieguez-Uribeondo J."/>
            <person name="Young S.K."/>
            <person name="Zeng Q."/>
            <person name="Gargeya S."/>
            <person name="Fitzgerald M."/>
            <person name="Abouelleil A."/>
            <person name="Alvarado L."/>
            <person name="Chapman S.B."/>
            <person name="Gainer-Dewar J."/>
            <person name="Goldberg J."/>
            <person name="Griggs A."/>
            <person name="Gujja S."/>
            <person name="Hansen M."/>
            <person name="Howarth C."/>
            <person name="Imamovic A."/>
            <person name="Ireland A."/>
            <person name="Larimer J."/>
            <person name="McCowan C."/>
            <person name="Murphy C."/>
            <person name="Pearson M."/>
            <person name="Poon T.W."/>
            <person name="Priest M."/>
            <person name="Roberts A."/>
            <person name="Saif S."/>
            <person name="Shea T."/>
            <person name="Sykes S."/>
            <person name="Wortman J."/>
            <person name="Nusbaum C."/>
            <person name="Birren B."/>
        </authorList>
    </citation>
    <scope>NUCLEOTIDE SEQUENCE [LARGE SCALE GENOMIC DNA]</scope>
    <source>
        <strain evidence="9">APO3</strain>
    </source>
</reference>
<evidence type="ECO:0000256" key="4">
    <source>
        <dbReference type="ARBA" id="ARBA00022759"/>
    </source>
</evidence>
<protein>
    <recommendedName>
        <fullName evidence="10">Integrase zinc-binding domain-containing protein</fullName>
    </recommendedName>
</protein>
<evidence type="ECO:0000256" key="1">
    <source>
        <dbReference type="ARBA" id="ARBA00022679"/>
    </source>
</evidence>
<organism evidence="9">
    <name type="scientific">Aphanomyces astaci</name>
    <name type="common">Crayfish plague agent</name>
    <dbReference type="NCBI Taxonomy" id="112090"/>
    <lineage>
        <taxon>Eukaryota</taxon>
        <taxon>Sar</taxon>
        <taxon>Stramenopiles</taxon>
        <taxon>Oomycota</taxon>
        <taxon>Saprolegniomycetes</taxon>
        <taxon>Saprolegniales</taxon>
        <taxon>Verrucalvaceae</taxon>
        <taxon>Aphanomyces</taxon>
    </lineage>
</organism>
<feature type="domain" description="Reverse transcriptase RNase H-like" evidence="7">
    <location>
        <begin position="94"/>
        <end position="150"/>
    </location>
</feature>
<dbReference type="GeneID" id="20821088"/>
<keyword evidence="3" id="KW-0540">Nuclease</keyword>
<dbReference type="RefSeq" id="XP_009846544.1">
    <property type="nucleotide sequence ID" value="XM_009848242.1"/>
</dbReference>
<dbReference type="Gene3D" id="1.10.340.70">
    <property type="match status" value="1"/>
</dbReference>
<accession>W4F943</accession>
<dbReference type="Pfam" id="PF17921">
    <property type="entry name" value="Integrase_H2C2"/>
    <property type="match status" value="1"/>
</dbReference>